<proteinExistence type="inferred from homology"/>
<dbReference type="Pfam" id="PF02036">
    <property type="entry name" value="SCP2"/>
    <property type="match status" value="1"/>
</dbReference>
<dbReference type="GO" id="GO:0005737">
    <property type="term" value="C:cytoplasm"/>
    <property type="evidence" value="ECO:0007669"/>
    <property type="project" value="UniProtKB-SubCell"/>
</dbReference>
<evidence type="ECO:0000256" key="2">
    <source>
        <dbReference type="SAM" id="Coils"/>
    </source>
</evidence>
<comment type="subcellular location">
    <subcellularLocation>
        <location evidence="1">Cytoplasm</location>
    </subcellularLocation>
</comment>
<organism evidence="4 5">
    <name type="scientific">Litorivivens lipolytica</name>
    <dbReference type="NCBI Taxonomy" id="1524264"/>
    <lineage>
        <taxon>Bacteria</taxon>
        <taxon>Pseudomonadati</taxon>
        <taxon>Pseudomonadota</taxon>
        <taxon>Gammaproteobacteria</taxon>
        <taxon>Litorivivens</taxon>
    </lineage>
</organism>
<accession>A0A7W4Z782</accession>
<evidence type="ECO:0000259" key="3">
    <source>
        <dbReference type="Pfam" id="PF02036"/>
    </source>
</evidence>
<feature type="coiled-coil region" evidence="2">
    <location>
        <begin position="173"/>
        <end position="200"/>
    </location>
</feature>
<keyword evidence="1" id="KW-0831">Ubiquinone biosynthesis</keyword>
<comment type="caution">
    <text evidence="4">The sequence shown here is derived from an EMBL/GenBank/DDBJ whole genome shotgun (WGS) entry which is preliminary data.</text>
</comment>
<dbReference type="HAMAP" id="MF_02215">
    <property type="entry name" value="UbiJ"/>
    <property type="match status" value="1"/>
</dbReference>
<dbReference type="GO" id="GO:0006744">
    <property type="term" value="P:ubiquinone biosynthetic process"/>
    <property type="evidence" value="ECO:0007669"/>
    <property type="project" value="UniProtKB-UniRule"/>
</dbReference>
<dbReference type="EMBL" id="JACHWY010000002">
    <property type="protein sequence ID" value="MBB3047765.1"/>
    <property type="molecule type" value="Genomic_DNA"/>
</dbReference>
<keyword evidence="4" id="KW-0830">Ubiquinone</keyword>
<name>A0A7W4Z782_9GAMM</name>
<comment type="similarity">
    <text evidence="1">Belongs to the UbiJ family.</text>
</comment>
<dbReference type="PANTHER" id="PTHR38693">
    <property type="entry name" value="UBIQUINONE BIOSYNTHESIS PROTEIN UBIJ"/>
    <property type="match status" value="1"/>
</dbReference>
<dbReference type="PANTHER" id="PTHR38693:SF1">
    <property type="entry name" value="UBIQUINONE BIOSYNTHESIS ACCESSORY FACTOR UBIJ"/>
    <property type="match status" value="1"/>
</dbReference>
<evidence type="ECO:0000256" key="1">
    <source>
        <dbReference type="HAMAP-Rule" id="MF_02215"/>
    </source>
</evidence>
<comment type="function">
    <text evidence="1">Required for ubiquinone (coenzyme Q) biosynthesis. Binds hydrophobic ubiquinone biosynthetic intermediates via its SCP2 domain and is essential for the stability of the Ubi complex. May constitute a docking platform where Ubi enzymes assemble and access their SCP2-bound polyprenyl substrates.</text>
</comment>
<sequence length="207" mass="23113">MRLPAPALAALESLINRALDLDEATRERLKPLHGKSFTLNCTSPAFSLTLCIGEQVLLVEESSTAATTTLTGSWDEFSKIALADDPAAALINGNVRVDGDTARVVELREILSQLDVDWEAPLARLIGDVAAHQIGRTLRQGSRWAAQAFGAFRRQASEFVREESQWVPHPIQVEDFYRDLEDLSQRTERLEAKLRQLRQRLQPDPAE</sequence>
<feature type="domain" description="SCP2" evidence="3">
    <location>
        <begin position="15"/>
        <end position="111"/>
    </location>
</feature>
<dbReference type="Gene3D" id="3.30.1050.10">
    <property type="entry name" value="SCP2 sterol-binding domain"/>
    <property type="match status" value="1"/>
</dbReference>
<reference evidence="4 5" key="1">
    <citation type="submission" date="2020-08" db="EMBL/GenBank/DDBJ databases">
        <title>Genomic Encyclopedia of Type Strains, Phase III (KMG-III): the genomes of soil and plant-associated and newly described type strains.</title>
        <authorList>
            <person name="Whitman W."/>
        </authorList>
    </citation>
    <scope>NUCLEOTIDE SEQUENCE [LARGE SCALE GENOMIC DNA]</scope>
    <source>
        <strain evidence="4 5">CECT 8654</strain>
    </source>
</reference>
<dbReference type="SUPFAM" id="SSF55718">
    <property type="entry name" value="SCP-like"/>
    <property type="match status" value="1"/>
</dbReference>
<evidence type="ECO:0000313" key="5">
    <source>
        <dbReference type="Proteomes" id="UP000537130"/>
    </source>
</evidence>
<dbReference type="InterPro" id="IPR003033">
    <property type="entry name" value="SCP2_sterol-bd_dom"/>
</dbReference>
<dbReference type="AlphaFoldDB" id="A0A7W4Z782"/>
<dbReference type="RefSeq" id="WP_183410523.1">
    <property type="nucleotide sequence ID" value="NZ_JACHWY010000002.1"/>
</dbReference>
<dbReference type="Proteomes" id="UP000537130">
    <property type="component" value="Unassembled WGS sequence"/>
</dbReference>
<protein>
    <recommendedName>
        <fullName evidence="1">Ubiquinone biosynthesis accessory factor UbiJ</fullName>
    </recommendedName>
</protein>
<keyword evidence="5" id="KW-1185">Reference proteome</keyword>
<comment type="pathway">
    <text evidence="1">Cofactor biosynthesis; ubiquinone biosynthesis.</text>
</comment>
<dbReference type="UniPathway" id="UPA00232"/>
<gene>
    <name evidence="1" type="primary">ubiJ</name>
    <name evidence="4" type="ORF">FHR99_002031</name>
</gene>
<keyword evidence="1" id="KW-0963">Cytoplasm</keyword>
<dbReference type="InterPro" id="IPR038989">
    <property type="entry name" value="UbiJ"/>
</dbReference>
<evidence type="ECO:0000313" key="4">
    <source>
        <dbReference type="EMBL" id="MBB3047765.1"/>
    </source>
</evidence>
<dbReference type="InterPro" id="IPR036527">
    <property type="entry name" value="SCP2_sterol-bd_dom_sf"/>
</dbReference>
<keyword evidence="2" id="KW-0175">Coiled coil</keyword>